<dbReference type="EMBL" id="JANRMI010000004">
    <property type="protein sequence ID" value="MDG0817756.1"/>
    <property type="molecule type" value="Genomic_DNA"/>
</dbReference>
<feature type="signal peptide" evidence="4">
    <location>
        <begin position="1"/>
        <end position="21"/>
    </location>
</feature>
<feature type="domain" description="Peptidase S9 prolyl oligopeptidase catalytic" evidence="5">
    <location>
        <begin position="513"/>
        <end position="716"/>
    </location>
</feature>
<dbReference type="Gene3D" id="3.40.50.1820">
    <property type="entry name" value="alpha/beta hydrolase"/>
    <property type="match status" value="1"/>
</dbReference>
<dbReference type="SUPFAM" id="SSF53474">
    <property type="entry name" value="alpha/beta-Hydrolases"/>
    <property type="match status" value="1"/>
</dbReference>
<dbReference type="RefSeq" id="WP_277579227.1">
    <property type="nucleotide sequence ID" value="NZ_JANRMI010000004.1"/>
</dbReference>
<feature type="domain" description="Peptidase S9A N-terminal" evidence="6">
    <location>
        <begin position="34"/>
        <end position="432"/>
    </location>
</feature>
<dbReference type="PRINTS" id="PR00862">
    <property type="entry name" value="PROLIGOPTASE"/>
</dbReference>
<keyword evidence="2" id="KW-0378">Hydrolase</keyword>
<evidence type="ECO:0000256" key="2">
    <source>
        <dbReference type="ARBA" id="ARBA00022801"/>
    </source>
</evidence>
<accession>A0ABT6DPJ0</accession>
<dbReference type="Pfam" id="PF00326">
    <property type="entry name" value="Peptidase_S9"/>
    <property type="match status" value="1"/>
</dbReference>
<evidence type="ECO:0000256" key="1">
    <source>
        <dbReference type="ARBA" id="ARBA00022670"/>
    </source>
</evidence>
<evidence type="ECO:0000256" key="3">
    <source>
        <dbReference type="ARBA" id="ARBA00022825"/>
    </source>
</evidence>
<reference evidence="7" key="1">
    <citation type="submission" date="2022-08" db="EMBL/GenBank/DDBJ databases">
        <title>Novel Bdellovibrio Species Isolated from Svalbard: Designation Bdellovibrio svalbardensis.</title>
        <authorList>
            <person name="Mitchell R.J."/>
            <person name="Choi S.Y."/>
        </authorList>
    </citation>
    <scope>NUCLEOTIDE SEQUENCE</scope>
    <source>
        <strain evidence="7">PAP01</strain>
    </source>
</reference>
<feature type="chain" id="PRO_5046587091" evidence="4">
    <location>
        <begin position="22"/>
        <end position="719"/>
    </location>
</feature>
<keyword evidence="3" id="KW-0720">Serine protease</keyword>
<evidence type="ECO:0000259" key="6">
    <source>
        <dbReference type="Pfam" id="PF02897"/>
    </source>
</evidence>
<comment type="caution">
    <text evidence="7">The sequence shown here is derived from an EMBL/GenBank/DDBJ whole genome shotgun (WGS) entry which is preliminary data.</text>
</comment>
<evidence type="ECO:0000256" key="4">
    <source>
        <dbReference type="SAM" id="SignalP"/>
    </source>
</evidence>
<dbReference type="InterPro" id="IPR001375">
    <property type="entry name" value="Peptidase_S9_cat"/>
</dbReference>
<dbReference type="Pfam" id="PF02897">
    <property type="entry name" value="Peptidase_S9_N"/>
    <property type="match status" value="1"/>
</dbReference>
<gene>
    <name evidence="7" type="ORF">NWE73_15350</name>
</gene>
<dbReference type="SUPFAM" id="SSF50993">
    <property type="entry name" value="Peptidase/esterase 'gauge' domain"/>
    <property type="match status" value="1"/>
</dbReference>
<dbReference type="InterPro" id="IPR029058">
    <property type="entry name" value="AB_hydrolase_fold"/>
</dbReference>
<sequence>MRYLHILLHGLLLPLLFQLTACTTKNTQVQKETMKKETPHMADPYLWLEEVEGAQALAFAKAESTRTLAHFEKDPQFAKIKADLTKIALAEDKLPGITLINGEVYNFWQDKKHVRGIWRRTSVSEFKKIKPKWETILDLDQLAKDENENWVWGWQNCLPPENRLCLLTLSRGGKDASVVREFDLTTKAFVKDGFTLPEAKSDISWIDKDTVFVGTDFGPGSLTDSGYPMISKIWKRGQPLKEAKEVFKGGPQDMSASSFVYTTENKKYRFHFRVISFYENEIWYEDEQGLRTHLPLPSSAQMSGVFNDSFLFLLREDLKTKTQTIPVGSLVALPVSQLKNKEKALDSLEVLFTPSAKRFLNSVEVSKSAIYLNLLDNIQGKIARITHTEKGWLLEDLKMGNQGVARVYSADPWDDNYLVAYTDFLTPSSIYQGVSAHKGATWDLLKQAPERFKSKDLIVEQRHAKSADGTMIPYFIVHKKNLVLNGKNPTLLYGYGGFESPIQPFYLDSIGKLWLERGGVYVAANLRGGGEFGPTWHRSVMRENRPKVYEDFIAIGEDLIQHKITSATHLGIQGRSNGGLLTGATFVKRPDLFNAVLCEVPLLDMARYHKLLAGASWMEEYGNPDDSKMNDVLMSYSPYQNVKAQVKYPEVLFMTSTKDDRVHPGHARKMVARMKEQGHKIYYYENTEGGHAGNANIQQKILWNTLEYTYLWQKLSGKN</sequence>
<evidence type="ECO:0000313" key="8">
    <source>
        <dbReference type="Proteomes" id="UP001152321"/>
    </source>
</evidence>
<dbReference type="Proteomes" id="UP001152321">
    <property type="component" value="Unassembled WGS sequence"/>
</dbReference>
<protein>
    <submittedName>
        <fullName evidence="7">Prolyl oligopeptidase family serine peptidase</fullName>
    </submittedName>
</protein>
<evidence type="ECO:0000259" key="5">
    <source>
        <dbReference type="Pfam" id="PF00326"/>
    </source>
</evidence>
<name>A0ABT6DPJ0_9BACT</name>
<dbReference type="PANTHER" id="PTHR42881">
    <property type="entry name" value="PROLYL ENDOPEPTIDASE"/>
    <property type="match status" value="1"/>
</dbReference>
<dbReference type="InterPro" id="IPR002470">
    <property type="entry name" value="Peptidase_S9A"/>
</dbReference>
<keyword evidence="1" id="KW-0645">Protease</keyword>
<dbReference type="InterPro" id="IPR023302">
    <property type="entry name" value="Pept_S9A_N"/>
</dbReference>
<dbReference type="Gene3D" id="2.130.10.120">
    <property type="entry name" value="Prolyl oligopeptidase, N-terminal domain"/>
    <property type="match status" value="1"/>
</dbReference>
<evidence type="ECO:0000313" key="7">
    <source>
        <dbReference type="EMBL" id="MDG0817756.1"/>
    </source>
</evidence>
<proteinExistence type="predicted"/>
<keyword evidence="4" id="KW-0732">Signal</keyword>
<dbReference type="InterPro" id="IPR051167">
    <property type="entry name" value="Prolyl_oligopep/macrocyclase"/>
</dbReference>
<organism evidence="7 8">
    <name type="scientific">Bdellovibrio svalbardensis</name>
    <dbReference type="NCBI Taxonomy" id="2972972"/>
    <lineage>
        <taxon>Bacteria</taxon>
        <taxon>Pseudomonadati</taxon>
        <taxon>Bdellovibrionota</taxon>
        <taxon>Bdellovibrionia</taxon>
        <taxon>Bdellovibrionales</taxon>
        <taxon>Pseudobdellovibrionaceae</taxon>
        <taxon>Bdellovibrio</taxon>
    </lineage>
</organism>
<keyword evidence="8" id="KW-1185">Reference proteome</keyword>
<dbReference type="PANTHER" id="PTHR42881:SF13">
    <property type="entry name" value="PROLYL ENDOPEPTIDASE"/>
    <property type="match status" value="1"/>
</dbReference>